<name>A0ABY5YGQ9_9DEIO</name>
<dbReference type="RefSeq" id="WP_260560381.1">
    <property type="nucleotide sequence ID" value="NZ_BAABEC010000020.1"/>
</dbReference>
<protein>
    <recommendedName>
        <fullName evidence="2">Glycoside hydrolase family 38 N-terminal domain-containing protein</fullName>
    </recommendedName>
</protein>
<dbReference type="SUPFAM" id="SSF88713">
    <property type="entry name" value="Glycoside hydrolase/deacetylase"/>
    <property type="match status" value="1"/>
</dbReference>
<feature type="domain" description="Glycoside hydrolase family 38 N-terminal" evidence="2">
    <location>
        <begin position="6"/>
        <end position="278"/>
    </location>
</feature>
<dbReference type="EMBL" id="CP104213">
    <property type="protein sequence ID" value="UWX64106.1"/>
    <property type="molecule type" value="Genomic_DNA"/>
</dbReference>
<dbReference type="InterPro" id="IPR011330">
    <property type="entry name" value="Glyco_hydro/deAcase_b/a-brl"/>
</dbReference>
<proteinExistence type="predicted"/>
<reference evidence="3" key="1">
    <citation type="submission" date="2022-09" db="EMBL/GenBank/DDBJ databases">
        <title>genome sequence of Deinococcus rubellus.</title>
        <authorList>
            <person name="Srinivasan S."/>
        </authorList>
    </citation>
    <scope>NUCLEOTIDE SEQUENCE</scope>
    <source>
        <strain evidence="3">Ant6</strain>
    </source>
</reference>
<dbReference type="Proteomes" id="UP001060261">
    <property type="component" value="Chromosome"/>
</dbReference>
<accession>A0ABY5YGQ9</accession>
<dbReference type="InterPro" id="IPR027291">
    <property type="entry name" value="Glyco_hydro_38_N_sf"/>
</dbReference>
<evidence type="ECO:0000313" key="3">
    <source>
        <dbReference type="EMBL" id="UWX64106.1"/>
    </source>
</evidence>
<evidence type="ECO:0000259" key="2">
    <source>
        <dbReference type="Pfam" id="PF01074"/>
    </source>
</evidence>
<keyword evidence="4" id="KW-1185">Reference proteome</keyword>
<feature type="region of interest" description="Disordered" evidence="1">
    <location>
        <begin position="428"/>
        <end position="454"/>
    </location>
</feature>
<dbReference type="Gene3D" id="3.20.110.10">
    <property type="entry name" value="Glycoside hydrolase 38, N terminal domain"/>
    <property type="match status" value="1"/>
</dbReference>
<feature type="compositionally biased region" description="Polar residues" evidence="1">
    <location>
        <begin position="428"/>
        <end position="448"/>
    </location>
</feature>
<dbReference type="SUPFAM" id="SSF74650">
    <property type="entry name" value="Galactose mutarotase-like"/>
    <property type="match status" value="1"/>
</dbReference>
<dbReference type="Pfam" id="PF01074">
    <property type="entry name" value="Glyco_hydro_38N"/>
    <property type="match status" value="1"/>
</dbReference>
<sequence length="897" mass="100053">MPELDTIYLVHHSHTDVGFTADQPILWELQARFIDDALNTIERMQDGPAETHFRWTCETTAPVLKWLETASKRDIERFVAADRSGHLEVAAMFANVTPLYDRAQYAESLRAVARLRDMGLDIRHAMQCDVNGQNWPLADVLLDAGIEGFSMAINTHFGGAPPRPGVFRWQAPSGRILPAFNGWAYPRAREFGIGEADDTAFAAWVPRLQAQLERVKYPLPFVMIQGDHLYGDNASVYPAYATFARQWNASGRGPKIVMATPRMFWAAVRKHADQLEVWRGDWTDYWNFGCISTARETAIDRASRVRLTDADAIYAALQGLPTAPQPGLRTQWAEHSFRLYRDEAWRNLNLWGEHTWGADSAVGTPGTDDSLAQKNHKLNLAYTARSLSLLLGRDALADFTQYVAHGPDHGADELLVFNPLPWPRTVSGQVPANTLTPRGDPTDTTASRHFQGHYTPPTSIWTGRNAVHHGGNLGWVLPPTEVPAFGYITVPKTSVLNVNTAAASQEAEVETERYRLRFDTERGGVTSLYDKQLGCEWVDADAGYPLNGFVHEEVADRTHNWPRNLLNKMDWTPIAEDVSGWQSGWKANRTAPTRVTSHLVYRTLLGVAVEQLLEHPQVGQLAQRVFLPMHADWIECEAEWEMNQDSHPQATYLLFPFSLSGADIRLNIAGQPIVPGRDQLPGVCRDYFTVQGWADFNNGECGVTIALPENPMVQLGDFHFGQAQSEFVLERPMFLGWITNNYWETNFQPVQPGLVTARYRIQPYAGPFDEARAHRFGLDTEHAAPLTQHFGEPGVTPPHLPVSGTLLRLPDVPVLTMQLKSGVGGVLLSLLNASDEGQTVHVGSALLKIGRAWRCDLFGSKEEELPMSDGAVALKLSPRRAVTLHLELALSIQENRS</sequence>
<dbReference type="InterPro" id="IPR000602">
    <property type="entry name" value="Glyco_hydro_38_N"/>
</dbReference>
<evidence type="ECO:0000256" key="1">
    <source>
        <dbReference type="SAM" id="MobiDB-lite"/>
    </source>
</evidence>
<evidence type="ECO:0000313" key="4">
    <source>
        <dbReference type="Proteomes" id="UP001060261"/>
    </source>
</evidence>
<dbReference type="CDD" id="cd10791">
    <property type="entry name" value="GH38N_AMII_like_1"/>
    <property type="match status" value="1"/>
</dbReference>
<dbReference type="InterPro" id="IPR011013">
    <property type="entry name" value="Gal_mutarotase_sf_dom"/>
</dbReference>
<organism evidence="3 4">
    <name type="scientific">Deinococcus rubellus</name>
    <dbReference type="NCBI Taxonomy" id="1889240"/>
    <lineage>
        <taxon>Bacteria</taxon>
        <taxon>Thermotogati</taxon>
        <taxon>Deinococcota</taxon>
        <taxon>Deinococci</taxon>
        <taxon>Deinococcales</taxon>
        <taxon>Deinococcaceae</taxon>
        <taxon>Deinococcus</taxon>
    </lineage>
</organism>
<gene>
    <name evidence="3" type="ORF">N0D28_00035</name>
</gene>